<evidence type="ECO:0000256" key="3">
    <source>
        <dbReference type="ARBA" id="ARBA00022475"/>
    </source>
</evidence>
<dbReference type="AlphaFoldDB" id="A0A921FJJ9"/>
<dbReference type="PROSITE" id="PS50850">
    <property type="entry name" value="MFS"/>
    <property type="match status" value="1"/>
</dbReference>
<feature type="transmembrane region" description="Helical" evidence="8">
    <location>
        <begin position="254"/>
        <end position="274"/>
    </location>
</feature>
<evidence type="ECO:0000256" key="6">
    <source>
        <dbReference type="ARBA" id="ARBA00023136"/>
    </source>
</evidence>
<dbReference type="InterPro" id="IPR036259">
    <property type="entry name" value="MFS_trans_sf"/>
</dbReference>
<feature type="transmembrane region" description="Helical" evidence="8">
    <location>
        <begin position="206"/>
        <end position="225"/>
    </location>
</feature>
<keyword evidence="4 8" id="KW-0812">Transmembrane</keyword>
<gene>
    <name evidence="10" type="ORF">K8V32_01085</name>
</gene>
<dbReference type="Proteomes" id="UP000703315">
    <property type="component" value="Unassembled WGS sequence"/>
</dbReference>
<evidence type="ECO:0000256" key="1">
    <source>
        <dbReference type="ARBA" id="ARBA00004651"/>
    </source>
</evidence>
<accession>A0A921FJJ9</accession>
<feature type="domain" description="Major facilitator superfamily (MFS) profile" evidence="9">
    <location>
        <begin position="32"/>
        <end position="442"/>
    </location>
</feature>
<dbReference type="RefSeq" id="WP_303901553.1">
    <property type="nucleotide sequence ID" value="NZ_DYXC01000018.1"/>
</dbReference>
<keyword evidence="2" id="KW-0813">Transport</keyword>
<feature type="transmembrane region" description="Helical" evidence="8">
    <location>
        <begin position="294"/>
        <end position="312"/>
    </location>
</feature>
<evidence type="ECO:0000313" key="11">
    <source>
        <dbReference type="Proteomes" id="UP000703315"/>
    </source>
</evidence>
<dbReference type="PROSITE" id="PS00217">
    <property type="entry name" value="SUGAR_TRANSPORT_2"/>
    <property type="match status" value="1"/>
</dbReference>
<evidence type="ECO:0000256" key="7">
    <source>
        <dbReference type="SAM" id="MobiDB-lite"/>
    </source>
</evidence>
<reference evidence="10" key="1">
    <citation type="journal article" date="2021" name="PeerJ">
        <title>Extensive microbial diversity within the chicken gut microbiome revealed by metagenomics and culture.</title>
        <authorList>
            <person name="Gilroy R."/>
            <person name="Ravi A."/>
            <person name="Getino M."/>
            <person name="Pursley I."/>
            <person name="Horton D.L."/>
            <person name="Alikhan N.F."/>
            <person name="Baker D."/>
            <person name="Gharbi K."/>
            <person name="Hall N."/>
            <person name="Watson M."/>
            <person name="Adriaenssens E.M."/>
            <person name="Foster-Nyarko E."/>
            <person name="Jarju S."/>
            <person name="Secka A."/>
            <person name="Antonio M."/>
            <person name="Oren A."/>
            <person name="Chaudhuri R.R."/>
            <person name="La Ragione R."/>
            <person name="Hildebrand F."/>
            <person name="Pallen M.J."/>
        </authorList>
    </citation>
    <scope>NUCLEOTIDE SEQUENCE</scope>
    <source>
        <strain evidence="10">ChiHjej13B12-14962</strain>
    </source>
</reference>
<sequence length="452" mass="48163">MSDDSRSLVVEADTPPPKEETLQVNPKDVARIARAAFAGTALEWYDYFLFGTAAALVFNFLFFTELNPTAAVLASFATFGVGFAARPLGAFVFGILGDRWGRRPTLILSIVLIGVATGVIGMLPTYDQVGLAAPILLVVLRLFQGLAVGGEWGGATTIAIEHAPPKKRARYAAMVQLGSPVGTLLSSGAFSLVLLMPEESVNSWGWRLPFLAAFPLLAIALWIRLKVEESPVFEQLAEMDDRPKVPAAAVFTKAFGRLVIAICAALLGVGGFYLMNTYVISYTTTVLDVARGDVVNATVIAALVQMVVVVIFGRVAERLGPGRVTFIGGILTALAAWPLFMMIDTGQVWAIIFAISAGIGLLTITYSVTGALLAELFPVELRYSGVALGYNLAGALTGFLPFIATWMTGLQETPTVMPAVVLLVIVSLLTALGGFLGERMRVKDDLVLTEAQ</sequence>
<dbReference type="Gene3D" id="1.20.1250.20">
    <property type="entry name" value="MFS general substrate transporter like domains"/>
    <property type="match status" value="2"/>
</dbReference>
<dbReference type="InterPro" id="IPR020846">
    <property type="entry name" value="MFS_dom"/>
</dbReference>
<feature type="transmembrane region" description="Helical" evidence="8">
    <location>
        <begin position="105"/>
        <end position="123"/>
    </location>
</feature>
<reference evidence="10" key="2">
    <citation type="submission" date="2021-09" db="EMBL/GenBank/DDBJ databases">
        <authorList>
            <person name="Gilroy R."/>
        </authorList>
    </citation>
    <scope>NUCLEOTIDE SEQUENCE</scope>
    <source>
        <strain evidence="10">ChiHjej13B12-14962</strain>
    </source>
</reference>
<feature type="transmembrane region" description="Helical" evidence="8">
    <location>
        <begin position="386"/>
        <end position="404"/>
    </location>
</feature>
<keyword evidence="3" id="KW-1003">Cell membrane</keyword>
<feature type="region of interest" description="Disordered" evidence="7">
    <location>
        <begin position="1"/>
        <end position="21"/>
    </location>
</feature>
<comment type="subcellular location">
    <subcellularLocation>
        <location evidence="1">Cell membrane</location>
        <topology evidence="1">Multi-pass membrane protein</topology>
    </subcellularLocation>
</comment>
<feature type="transmembrane region" description="Helical" evidence="8">
    <location>
        <begin position="70"/>
        <end position="93"/>
    </location>
</feature>
<evidence type="ECO:0000259" key="9">
    <source>
        <dbReference type="PROSITE" id="PS50850"/>
    </source>
</evidence>
<dbReference type="PANTHER" id="PTHR43045:SF1">
    <property type="entry name" value="SHIKIMATE TRANSPORTER"/>
    <property type="match status" value="1"/>
</dbReference>
<dbReference type="Pfam" id="PF07690">
    <property type="entry name" value="MFS_1"/>
    <property type="match status" value="1"/>
</dbReference>
<feature type="transmembrane region" description="Helical" evidence="8">
    <location>
        <begin position="324"/>
        <end position="343"/>
    </location>
</feature>
<dbReference type="CDD" id="cd17369">
    <property type="entry name" value="MFS_ShiA_like"/>
    <property type="match status" value="1"/>
</dbReference>
<dbReference type="EMBL" id="DYXC01000018">
    <property type="protein sequence ID" value="HJF13384.1"/>
    <property type="molecule type" value="Genomic_DNA"/>
</dbReference>
<organism evidence="10 11">
    <name type="scientific">Enteractinococcus helveticum</name>
    <dbReference type="NCBI Taxonomy" id="1837282"/>
    <lineage>
        <taxon>Bacteria</taxon>
        <taxon>Bacillati</taxon>
        <taxon>Actinomycetota</taxon>
        <taxon>Actinomycetes</taxon>
        <taxon>Micrococcales</taxon>
        <taxon>Micrococcaceae</taxon>
    </lineage>
</organism>
<dbReference type="GO" id="GO:0005886">
    <property type="term" value="C:plasma membrane"/>
    <property type="evidence" value="ECO:0007669"/>
    <property type="project" value="UniProtKB-SubCell"/>
</dbReference>
<evidence type="ECO:0000256" key="2">
    <source>
        <dbReference type="ARBA" id="ARBA00022448"/>
    </source>
</evidence>
<comment type="caution">
    <text evidence="10">The sequence shown here is derived from an EMBL/GenBank/DDBJ whole genome shotgun (WGS) entry which is preliminary data.</text>
</comment>
<dbReference type="InterPro" id="IPR005829">
    <property type="entry name" value="Sugar_transporter_CS"/>
</dbReference>
<evidence type="ECO:0000256" key="4">
    <source>
        <dbReference type="ARBA" id="ARBA00022692"/>
    </source>
</evidence>
<dbReference type="GO" id="GO:0022857">
    <property type="term" value="F:transmembrane transporter activity"/>
    <property type="evidence" value="ECO:0007669"/>
    <property type="project" value="InterPro"/>
</dbReference>
<keyword evidence="5 8" id="KW-1133">Transmembrane helix</keyword>
<feature type="transmembrane region" description="Helical" evidence="8">
    <location>
        <begin position="171"/>
        <end position="194"/>
    </location>
</feature>
<evidence type="ECO:0000313" key="10">
    <source>
        <dbReference type="EMBL" id="HJF13384.1"/>
    </source>
</evidence>
<name>A0A921FJJ9_9MICC</name>
<evidence type="ECO:0000256" key="5">
    <source>
        <dbReference type="ARBA" id="ARBA00022989"/>
    </source>
</evidence>
<dbReference type="InterPro" id="IPR011701">
    <property type="entry name" value="MFS"/>
</dbReference>
<proteinExistence type="predicted"/>
<feature type="transmembrane region" description="Helical" evidence="8">
    <location>
        <begin position="349"/>
        <end position="374"/>
    </location>
</feature>
<keyword evidence="6 8" id="KW-0472">Membrane</keyword>
<feature type="transmembrane region" description="Helical" evidence="8">
    <location>
        <begin position="129"/>
        <end position="150"/>
    </location>
</feature>
<feature type="transmembrane region" description="Helical" evidence="8">
    <location>
        <begin position="44"/>
        <end position="64"/>
    </location>
</feature>
<dbReference type="PANTHER" id="PTHR43045">
    <property type="entry name" value="SHIKIMATE TRANSPORTER"/>
    <property type="match status" value="1"/>
</dbReference>
<dbReference type="SUPFAM" id="SSF103473">
    <property type="entry name" value="MFS general substrate transporter"/>
    <property type="match status" value="1"/>
</dbReference>
<feature type="transmembrane region" description="Helical" evidence="8">
    <location>
        <begin position="416"/>
        <end position="436"/>
    </location>
</feature>
<protein>
    <submittedName>
        <fullName evidence="10">MHS family MFS transporter</fullName>
    </submittedName>
</protein>
<evidence type="ECO:0000256" key="8">
    <source>
        <dbReference type="SAM" id="Phobius"/>
    </source>
</evidence>